<dbReference type="Proteomes" id="UP001595796">
    <property type="component" value="Unassembled WGS sequence"/>
</dbReference>
<gene>
    <name evidence="4" type="ORF">ACFPFW_03830</name>
</gene>
<proteinExistence type="predicted"/>
<dbReference type="RefSeq" id="WP_114957533.1">
    <property type="nucleotide sequence ID" value="NZ_JBHSJF010000003.1"/>
</dbReference>
<dbReference type="Pfam" id="PF06276">
    <property type="entry name" value="FhuF"/>
    <property type="match status" value="1"/>
</dbReference>
<accession>A0ABV9Z0B2</accession>
<dbReference type="PANTHER" id="PTHR34384">
    <property type="entry name" value="L-2,3-DIAMINOPROPANOATE--CITRATE LIGASE"/>
    <property type="match status" value="1"/>
</dbReference>
<name>A0ABV9Z0B2_9HYPH</name>
<keyword evidence="5" id="KW-1185">Reference proteome</keyword>
<comment type="caution">
    <text evidence="4">The sequence shown here is derived from an EMBL/GenBank/DDBJ whole genome shotgun (WGS) entry which is preliminary data.</text>
</comment>
<dbReference type="Pfam" id="PF04183">
    <property type="entry name" value="IucA_IucC"/>
    <property type="match status" value="1"/>
</dbReference>
<evidence type="ECO:0000313" key="4">
    <source>
        <dbReference type="EMBL" id="MFC5067143.1"/>
    </source>
</evidence>
<dbReference type="Gene3D" id="1.10.510.40">
    <property type="match status" value="1"/>
</dbReference>
<evidence type="ECO:0000313" key="5">
    <source>
        <dbReference type="Proteomes" id="UP001595796"/>
    </source>
</evidence>
<comment type="pathway">
    <text evidence="1">Siderophore biosynthesis.</text>
</comment>
<dbReference type="PANTHER" id="PTHR34384:SF6">
    <property type="entry name" value="STAPHYLOFERRIN B SYNTHASE"/>
    <property type="match status" value="1"/>
</dbReference>
<evidence type="ECO:0000259" key="3">
    <source>
        <dbReference type="Pfam" id="PF06276"/>
    </source>
</evidence>
<dbReference type="Gene3D" id="6.10.250.3370">
    <property type="match status" value="1"/>
</dbReference>
<dbReference type="InterPro" id="IPR007310">
    <property type="entry name" value="Aerobactin_biosyn_IucA/IucC_N"/>
</dbReference>
<sequence length="578" mass="65613">MPLLRDLPGRPDERVLRQFVAALLFEELIDAEVADIGDRRHFLWRLKGRSYRCQATIGAFGRIRIMPTSIEALGDDGFWREADLRALLEGLPGTVEDRNRLLGELEQTAFFSRWNDANLARVPRRSMPFAEIDAALDEGHSYHPCFKARTGFDESDHQAYGPEAGNCFQLVWLSVACRYLDQSLPCDETEFWIAEIGEEGWNILSERRRALGVDASQFGLLPLHPWQWEKLRDDGLAGLIADGEVHFLGSAGDRYRASQSVRSLLNTDRPDQAGVKLAMNLVNTSSLRTIEPHSVCVAPVLSRWITAIVSGDPAFRSRYPLAVLSEYAGVVFDRDGPLAGQLAAIWRESVDSHLRPGEAAAPLNALMVIDHDGRPFADEWIERYGLSGWLDKLLDVVVMPVWHLLVGHGIATEAHGQNLVLVHRNGWPTRLILRDLHDSVEYVPDYLRNRGAEPDFPALDLAYRNAEPNQFYWMDSIGELRELVVDCLFIYNLSEISDLLSERYGLPEQEFWARVESRLRRYASEHDLQLRQDQLRLGGEEIFTESLLSRKLHPSRSEHRHRVLNSLGLQLIPCGEQS</sequence>
<dbReference type="InterPro" id="IPR037455">
    <property type="entry name" value="LucA/IucC-like"/>
</dbReference>
<evidence type="ECO:0000259" key="2">
    <source>
        <dbReference type="Pfam" id="PF04183"/>
    </source>
</evidence>
<dbReference type="InterPro" id="IPR022770">
    <property type="entry name" value="IucA/IucC-like_C"/>
</dbReference>
<organism evidence="4 5">
    <name type="scientific">Flaviflagellibacter deserti</name>
    <dbReference type="NCBI Taxonomy" id="2267266"/>
    <lineage>
        <taxon>Bacteria</taxon>
        <taxon>Pseudomonadati</taxon>
        <taxon>Pseudomonadota</taxon>
        <taxon>Alphaproteobacteria</taxon>
        <taxon>Hyphomicrobiales</taxon>
        <taxon>Flaviflagellibacter</taxon>
    </lineage>
</organism>
<feature type="domain" description="Aerobactin siderophore biosynthesis IucA/IucC-like C-terminal" evidence="3">
    <location>
        <begin position="389"/>
        <end position="554"/>
    </location>
</feature>
<feature type="domain" description="Aerobactin siderophore biosynthesis IucA/IucC N-terminal" evidence="2">
    <location>
        <begin position="129"/>
        <end position="367"/>
    </location>
</feature>
<dbReference type="EMBL" id="JBHSJF010000003">
    <property type="protein sequence ID" value="MFC5067143.1"/>
    <property type="molecule type" value="Genomic_DNA"/>
</dbReference>
<reference evidence="5" key="1">
    <citation type="journal article" date="2019" name="Int. J. Syst. Evol. Microbiol.">
        <title>The Global Catalogue of Microorganisms (GCM) 10K type strain sequencing project: providing services to taxonomists for standard genome sequencing and annotation.</title>
        <authorList>
            <consortium name="The Broad Institute Genomics Platform"/>
            <consortium name="The Broad Institute Genome Sequencing Center for Infectious Disease"/>
            <person name="Wu L."/>
            <person name="Ma J."/>
        </authorList>
    </citation>
    <scope>NUCLEOTIDE SEQUENCE [LARGE SCALE GENOMIC DNA]</scope>
    <source>
        <strain evidence="5">CGMCC 1.16444</strain>
    </source>
</reference>
<protein>
    <submittedName>
        <fullName evidence="4">IucA/IucC family protein</fullName>
    </submittedName>
</protein>
<evidence type="ECO:0000256" key="1">
    <source>
        <dbReference type="ARBA" id="ARBA00004924"/>
    </source>
</evidence>
<dbReference type="Gene3D" id="3.30.310.280">
    <property type="match status" value="1"/>
</dbReference>